<gene>
    <name evidence="1" type="ORF">SCP_1203400</name>
</gene>
<dbReference type="GeneID" id="38785027"/>
<dbReference type="AlphaFoldDB" id="A0A401H154"/>
<dbReference type="RefSeq" id="XP_027619023.1">
    <property type="nucleotide sequence ID" value="XM_027763222.1"/>
</dbReference>
<reference evidence="1 2" key="1">
    <citation type="journal article" date="2018" name="Sci. Rep.">
        <title>Genome sequence of the cauliflower mushroom Sparassis crispa (Hanabiratake) and its association with beneficial usage.</title>
        <authorList>
            <person name="Kiyama R."/>
            <person name="Furutani Y."/>
            <person name="Kawaguchi K."/>
            <person name="Nakanishi T."/>
        </authorList>
    </citation>
    <scope>NUCLEOTIDE SEQUENCE [LARGE SCALE GENOMIC DNA]</scope>
</reference>
<accession>A0A401H154</accession>
<keyword evidence="2" id="KW-1185">Reference proteome</keyword>
<dbReference type="Proteomes" id="UP000287166">
    <property type="component" value="Unassembled WGS sequence"/>
</dbReference>
<proteinExistence type="predicted"/>
<dbReference type="EMBL" id="BFAD01000012">
    <property type="protein sequence ID" value="GBE88110.1"/>
    <property type="molecule type" value="Genomic_DNA"/>
</dbReference>
<evidence type="ECO:0000313" key="2">
    <source>
        <dbReference type="Proteomes" id="UP000287166"/>
    </source>
</evidence>
<name>A0A401H154_9APHY</name>
<organism evidence="1 2">
    <name type="scientific">Sparassis crispa</name>
    <dbReference type="NCBI Taxonomy" id="139825"/>
    <lineage>
        <taxon>Eukaryota</taxon>
        <taxon>Fungi</taxon>
        <taxon>Dikarya</taxon>
        <taxon>Basidiomycota</taxon>
        <taxon>Agaricomycotina</taxon>
        <taxon>Agaricomycetes</taxon>
        <taxon>Polyporales</taxon>
        <taxon>Sparassidaceae</taxon>
        <taxon>Sparassis</taxon>
    </lineage>
</organism>
<sequence>MKLGTVVHSHGYNGLQILWRITTDEIEVIFLKSHFLLAGIYHVRYVSAREPMASPYCEFAHRWAQPQPSVTVVRYR</sequence>
<protein>
    <submittedName>
        <fullName evidence="1">Uncharacterized protein</fullName>
    </submittedName>
</protein>
<comment type="caution">
    <text evidence="1">The sequence shown here is derived from an EMBL/GenBank/DDBJ whole genome shotgun (WGS) entry which is preliminary data.</text>
</comment>
<dbReference type="InParanoid" id="A0A401H154"/>
<evidence type="ECO:0000313" key="1">
    <source>
        <dbReference type="EMBL" id="GBE88110.1"/>
    </source>
</evidence>